<protein>
    <submittedName>
        <fullName evidence="1">Uncharacterized protein</fullName>
    </submittedName>
</protein>
<dbReference type="STRING" id="34059.A9308_05750"/>
<sequence>MRVGFLTSLKMLNWLKCYANIGDGFWLFCGSIWGKMAKNQTFSVLAWLLSAKNHRYMRSISICTPAHAMLHFEQTSIEPSDQY</sequence>
<reference evidence="1 2" key="1">
    <citation type="submission" date="2016-06" db="EMBL/GenBank/DDBJ databases">
        <title>Draft genome of Moraxella atlantae CCUG 66109.</title>
        <authorList>
            <person name="Salva-Serra F."/>
            <person name="Engstrom-Jakobsson H."/>
            <person name="Thorell K."/>
            <person name="Gonzales-Siles L."/>
            <person name="Karlsson R."/>
            <person name="Boulund F."/>
            <person name="Engstrand L."/>
            <person name="Kristiansson E."/>
            <person name="Moore E."/>
        </authorList>
    </citation>
    <scope>NUCLEOTIDE SEQUENCE [LARGE SCALE GENOMIC DNA]</scope>
    <source>
        <strain evidence="1 2">CCUG 66109</strain>
    </source>
</reference>
<proteinExistence type="predicted"/>
<comment type="caution">
    <text evidence="1">The sequence shown here is derived from an EMBL/GenBank/DDBJ whole genome shotgun (WGS) entry which is preliminary data.</text>
</comment>
<evidence type="ECO:0000313" key="2">
    <source>
        <dbReference type="Proteomes" id="UP000092508"/>
    </source>
</evidence>
<evidence type="ECO:0000313" key="1">
    <source>
        <dbReference type="EMBL" id="OBX79035.1"/>
    </source>
</evidence>
<dbReference type="AlphaFoldDB" id="A0A1B8QCK0"/>
<dbReference type="EMBL" id="LZMZ01000013">
    <property type="protein sequence ID" value="OBX79035.1"/>
    <property type="molecule type" value="Genomic_DNA"/>
</dbReference>
<dbReference type="Proteomes" id="UP000092508">
    <property type="component" value="Unassembled WGS sequence"/>
</dbReference>
<gene>
    <name evidence="1" type="ORF">A9308_05750</name>
</gene>
<name>A0A1B8QCK0_9GAMM</name>
<organism evidence="1 2">
    <name type="scientific">Faucicola atlantae</name>
    <dbReference type="NCBI Taxonomy" id="34059"/>
    <lineage>
        <taxon>Bacteria</taxon>
        <taxon>Pseudomonadati</taxon>
        <taxon>Pseudomonadota</taxon>
        <taxon>Gammaproteobacteria</taxon>
        <taxon>Moraxellales</taxon>
        <taxon>Moraxellaceae</taxon>
        <taxon>Faucicola</taxon>
    </lineage>
</organism>
<accession>A0A1B8QCK0</accession>